<dbReference type="OrthoDB" id="1098040at2"/>
<dbReference type="Proteomes" id="UP000184436">
    <property type="component" value="Unassembled WGS sequence"/>
</dbReference>
<dbReference type="RefSeq" id="WP_025073889.1">
    <property type="nucleotide sequence ID" value="NZ_FQVD01000005.1"/>
</dbReference>
<name>A0A1M4VYZ2_9BACE</name>
<reference evidence="1 2" key="1">
    <citation type="submission" date="2016-11" db="EMBL/GenBank/DDBJ databases">
        <authorList>
            <person name="Jaros S."/>
            <person name="Januszkiewicz K."/>
            <person name="Wedrychowicz H."/>
        </authorList>
    </citation>
    <scope>NUCLEOTIDE SEQUENCE [LARGE SCALE GENOMIC DNA]</scope>
    <source>
        <strain evidence="1 2">DSM 26883</strain>
    </source>
</reference>
<evidence type="ECO:0000313" key="1">
    <source>
        <dbReference type="EMBL" id="SHE74264.1"/>
    </source>
</evidence>
<dbReference type="EMBL" id="FQVD01000005">
    <property type="protein sequence ID" value="SHE74264.1"/>
    <property type="molecule type" value="Genomic_DNA"/>
</dbReference>
<accession>A0A1M4VYZ2</accession>
<gene>
    <name evidence="1" type="ORF">SAMN05444349_105164</name>
</gene>
<dbReference type="AlphaFoldDB" id="A0A1M4VYZ2"/>
<proteinExistence type="predicted"/>
<protein>
    <submittedName>
        <fullName evidence="1">Uncharacterized protein</fullName>
    </submittedName>
</protein>
<keyword evidence="2" id="KW-1185">Reference proteome</keyword>
<evidence type="ECO:0000313" key="2">
    <source>
        <dbReference type="Proteomes" id="UP000184436"/>
    </source>
</evidence>
<dbReference type="STRING" id="871325.SAMN05444349_105164"/>
<organism evidence="1 2">
    <name type="scientific">Bacteroides faecichinchillae</name>
    <dbReference type="NCBI Taxonomy" id="871325"/>
    <lineage>
        <taxon>Bacteria</taxon>
        <taxon>Pseudomonadati</taxon>
        <taxon>Bacteroidota</taxon>
        <taxon>Bacteroidia</taxon>
        <taxon>Bacteroidales</taxon>
        <taxon>Bacteroidaceae</taxon>
        <taxon>Bacteroides</taxon>
    </lineage>
</organism>
<sequence length="381" mass="43296">MGKIRIYSKPPKPIVSLSETYTVLSSYKSGRATLRLTPDGEYLFTVYGDIGESTAKRSSTHKATEQKMTNIMLKMYEDAQDAYTAIQKKSKLRLASSYSVQQNVKPQGVYQWKTLDIKKPTDNETKELVMSEARNLAHNPKSSSVSESEFVKANLESVKKQRMDAWDEIQKLFNLIEKAQADRANASFKRVYDASVRAQQEIIDGESHIVDDAFHSFSNTLMVPFIIELEYKYNQAAKSIDVSIELTEDPSLKMPMKKATLKTTGKLSVRAKAQGDVQRDYAYTCLSLMYYIACNVFNITPNIQTCRIALYTARKADGICWLEFNRNRFATLHLSTLDPLLDIMAWPNVSNLKVLKTTSKLESIEKTAFENQIKSQISFLM</sequence>